<dbReference type="EMBL" id="JARKIF010000007">
    <property type="protein sequence ID" value="KAJ7634357.1"/>
    <property type="molecule type" value="Genomic_DNA"/>
</dbReference>
<gene>
    <name evidence="2" type="ORF">FB45DRAFT_1025305</name>
</gene>
<sequence>MDIDSDSERPQPKKTRKSAPTAFVGPTTLPLVDRARSRSKAPASASGSATSRSTSASSDGSRRHPLARDLSAELARDFPTDDALHAAISEFDRRHLKPIAPPTQRKHDHSKGLWIEYFAHLYKDKEKAKKTLESQAPFPPLEEVKMFIYFCATRGSSRLGIPGINHHGPVSEYYRRVYALTIEHGATPETPEQRKQLYAALAT</sequence>
<comment type="caution">
    <text evidence="2">The sequence shown here is derived from an EMBL/GenBank/DDBJ whole genome shotgun (WGS) entry which is preliminary data.</text>
</comment>
<dbReference type="AlphaFoldDB" id="A0AAD7FRU4"/>
<feature type="region of interest" description="Disordered" evidence="1">
    <location>
        <begin position="1"/>
        <end position="65"/>
    </location>
</feature>
<evidence type="ECO:0000256" key="1">
    <source>
        <dbReference type="SAM" id="MobiDB-lite"/>
    </source>
</evidence>
<dbReference type="Proteomes" id="UP001221142">
    <property type="component" value="Unassembled WGS sequence"/>
</dbReference>
<name>A0AAD7FRU4_9AGAR</name>
<reference evidence="2" key="1">
    <citation type="submission" date="2023-03" db="EMBL/GenBank/DDBJ databases">
        <title>Massive genome expansion in bonnet fungi (Mycena s.s.) driven by repeated elements and novel gene families across ecological guilds.</title>
        <authorList>
            <consortium name="Lawrence Berkeley National Laboratory"/>
            <person name="Harder C.B."/>
            <person name="Miyauchi S."/>
            <person name="Viragh M."/>
            <person name="Kuo A."/>
            <person name="Thoen E."/>
            <person name="Andreopoulos B."/>
            <person name="Lu D."/>
            <person name="Skrede I."/>
            <person name="Drula E."/>
            <person name="Henrissat B."/>
            <person name="Morin E."/>
            <person name="Kohler A."/>
            <person name="Barry K."/>
            <person name="LaButti K."/>
            <person name="Morin E."/>
            <person name="Salamov A."/>
            <person name="Lipzen A."/>
            <person name="Mereny Z."/>
            <person name="Hegedus B."/>
            <person name="Baldrian P."/>
            <person name="Stursova M."/>
            <person name="Weitz H."/>
            <person name="Taylor A."/>
            <person name="Grigoriev I.V."/>
            <person name="Nagy L.G."/>
            <person name="Martin F."/>
            <person name="Kauserud H."/>
        </authorList>
    </citation>
    <scope>NUCLEOTIDE SEQUENCE</scope>
    <source>
        <strain evidence="2">9284</strain>
    </source>
</reference>
<accession>A0AAD7FRU4</accession>
<evidence type="ECO:0000313" key="2">
    <source>
        <dbReference type="EMBL" id="KAJ7634357.1"/>
    </source>
</evidence>
<proteinExistence type="predicted"/>
<evidence type="ECO:0000313" key="3">
    <source>
        <dbReference type="Proteomes" id="UP001221142"/>
    </source>
</evidence>
<keyword evidence="3" id="KW-1185">Reference proteome</keyword>
<feature type="compositionally biased region" description="Basic and acidic residues" evidence="1">
    <location>
        <begin position="1"/>
        <end position="11"/>
    </location>
</feature>
<organism evidence="2 3">
    <name type="scientific">Roridomyces roridus</name>
    <dbReference type="NCBI Taxonomy" id="1738132"/>
    <lineage>
        <taxon>Eukaryota</taxon>
        <taxon>Fungi</taxon>
        <taxon>Dikarya</taxon>
        <taxon>Basidiomycota</taxon>
        <taxon>Agaricomycotina</taxon>
        <taxon>Agaricomycetes</taxon>
        <taxon>Agaricomycetidae</taxon>
        <taxon>Agaricales</taxon>
        <taxon>Marasmiineae</taxon>
        <taxon>Mycenaceae</taxon>
        <taxon>Roridomyces</taxon>
    </lineage>
</organism>
<protein>
    <submittedName>
        <fullName evidence="2">Uncharacterized protein</fullName>
    </submittedName>
</protein>
<feature type="compositionally biased region" description="Low complexity" evidence="1">
    <location>
        <begin position="40"/>
        <end position="59"/>
    </location>
</feature>